<dbReference type="InterPro" id="IPR013106">
    <property type="entry name" value="Ig_V-set"/>
</dbReference>
<comment type="subcellular location">
    <subcellularLocation>
        <location evidence="1">Membrane</location>
    </subcellularLocation>
</comment>
<dbReference type="GO" id="GO:0009897">
    <property type="term" value="C:external side of plasma membrane"/>
    <property type="evidence" value="ECO:0007669"/>
    <property type="project" value="TreeGrafter"/>
</dbReference>
<dbReference type="Gene3D" id="2.60.40.10">
    <property type="entry name" value="Immunoglobulins"/>
    <property type="match status" value="1"/>
</dbReference>
<evidence type="ECO:0000256" key="3">
    <source>
        <dbReference type="ARBA" id="ARBA00023136"/>
    </source>
</evidence>
<evidence type="ECO:0000259" key="8">
    <source>
        <dbReference type="PROSITE" id="PS50835"/>
    </source>
</evidence>
<organism evidence="9 10">
    <name type="scientific">Erpetoichthys calabaricus</name>
    <name type="common">Rope fish</name>
    <name type="synonym">Calamoichthys calabaricus</name>
    <dbReference type="NCBI Taxonomy" id="27687"/>
    <lineage>
        <taxon>Eukaryota</taxon>
        <taxon>Metazoa</taxon>
        <taxon>Chordata</taxon>
        <taxon>Craniata</taxon>
        <taxon>Vertebrata</taxon>
        <taxon>Euteleostomi</taxon>
        <taxon>Actinopterygii</taxon>
        <taxon>Polypteriformes</taxon>
        <taxon>Polypteridae</taxon>
        <taxon>Erpetoichthys</taxon>
    </lineage>
</organism>
<evidence type="ECO:0000256" key="1">
    <source>
        <dbReference type="ARBA" id="ARBA00004370"/>
    </source>
</evidence>
<dbReference type="InterPro" id="IPR050504">
    <property type="entry name" value="IgSF_BTN/MOG"/>
</dbReference>
<reference evidence="9" key="2">
    <citation type="submission" date="2025-09" db="UniProtKB">
        <authorList>
            <consortium name="Ensembl"/>
        </authorList>
    </citation>
    <scope>IDENTIFICATION</scope>
</reference>
<dbReference type="AlphaFoldDB" id="A0A8C4T9D4"/>
<dbReference type="Pfam" id="PF07686">
    <property type="entry name" value="V-set"/>
    <property type="match status" value="1"/>
</dbReference>
<keyword evidence="6" id="KW-0393">Immunoglobulin domain</keyword>
<dbReference type="Pfam" id="PF13472">
    <property type="entry name" value="Lipase_GDSL_2"/>
    <property type="match status" value="1"/>
</dbReference>
<feature type="signal peptide" evidence="7">
    <location>
        <begin position="1"/>
        <end position="23"/>
    </location>
</feature>
<dbReference type="Gene3D" id="3.40.50.12690">
    <property type="match status" value="1"/>
</dbReference>
<keyword evidence="4" id="KW-1015">Disulfide bond</keyword>
<accession>A0A8C4T9D4</accession>
<evidence type="ECO:0000256" key="5">
    <source>
        <dbReference type="ARBA" id="ARBA00023180"/>
    </source>
</evidence>
<dbReference type="Gene3D" id="3.40.50.12700">
    <property type="match status" value="1"/>
</dbReference>
<dbReference type="Proteomes" id="UP000694620">
    <property type="component" value="Unassembled WGS sequence"/>
</dbReference>
<feature type="chain" id="PRO_5034055618" description="Ig-like domain-containing protein" evidence="7">
    <location>
        <begin position="24"/>
        <end position="455"/>
    </location>
</feature>
<dbReference type="FunFam" id="2.60.40.10:FF:000142">
    <property type="entry name" value="V-set domain-containing T-cell activation inhibitor 1"/>
    <property type="match status" value="1"/>
</dbReference>
<proteinExistence type="predicted"/>
<dbReference type="InterPro" id="IPR013783">
    <property type="entry name" value="Ig-like_fold"/>
</dbReference>
<dbReference type="GO" id="GO:0005102">
    <property type="term" value="F:signaling receptor binding"/>
    <property type="evidence" value="ECO:0007669"/>
    <property type="project" value="TreeGrafter"/>
</dbReference>
<evidence type="ECO:0000313" key="10">
    <source>
        <dbReference type="Proteomes" id="UP000694620"/>
    </source>
</evidence>
<feature type="domain" description="Ig-like" evidence="8">
    <location>
        <begin position="40"/>
        <end position="137"/>
    </location>
</feature>
<dbReference type="SUPFAM" id="SSF52266">
    <property type="entry name" value="SGNH hydrolase"/>
    <property type="match status" value="1"/>
</dbReference>
<dbReference type="InterPro" id="IPR007110">
    <property type="entry name" value="Ig-like_dom"/>
</dbReference>
<keyword evidence="2 7" id="KW-0732">Signal</keyword>
<dbReference type="InterPro" id="IPR013830">
    <property type="entry name" value="SGNH_hydro"/>
</dbReference>
<sequence>MKVQNGWSCSVFFLLHMIHVTWTQKFGVIGPSTDIFALLGEDVTLPASLSPPLSARGFGVTWDRKDLQSLVLLYQNFQIRPERQMEAYKGRTSLFLEELEGGNVSLRLRNVRVSDGGLYRCLVASEQWNEESHLTLNVEGHEAEAEAKQKRTMADSEVKRIATVVEELQALDEQIQNLLVRRRYLRDLKARLLDKPSSPSVIGVTSTPRCAAQITFTPAPRRSDTDDDLGVFQLCRRGFKARTPPSAQASILTQNRFDPLSVPSSPSAPGDVIVVGDSIVRNLNITCPNRKSFVSCFPGARVRDVTRRAPAIYKNRAVGAIVIHAGVNDIRHRQSEILKADFTALIKDTKERTPSAKIFISGPLPLVRRSNEYYSRLLGLNNWLQGFCKNQDIGFINNWDLFWERPRFFKRDGLHPNSFGARVLSENISKHHDVPTVMDGLKARSLYNHQHQVTP</sequence>
<dbReference type="GO" id="GO:0001817">
    <property type="term" value="P:regulation of cytokine production"/>
    <property type="evidence" value="ECO:0007669"/>
    <property type="project" value="TreeGrafter"/>
</dbReference>
<protein>
    <recommendedName>
        <fullName evidence="8">Ig-like domain-containing protein</fullName>
    </recommendedName>
</protein>
<dbReference type="PROSITE" id="PS50835">
    <property type="entry name" value="IG_LIKE"/>
    <property type="match status" value="1"/>
</dbReference>
<keyword evidence="5" id="KW-0325">Glycoprotein</keyword>
<dbReference type="GO" id="GO:0050863">
    <property type="term" value="P:regulation of T cell activation"/>
    <property type="evidence" value="ECO:0007669"/>
    <property type="project" value="UniProtKB-ARBA"/>
</dbReference>
<dbReference type="SMART" id="SM00406">
    <property type="entry name" value="IGv"/>
    <property type="match status" value="1"/>
</dbReference>
<dbReference type="SMART" id="SM00409">
    <property type="entry name" value="IG"/>
    <property type="match status" value="1"/>
</dbReference>
<dbReference type="SUPFAM" id="SSF48726">
    <property type="entry name" value="Immunoglobulin"/>
    <property type="match status" value="1"/>
</dbReference>
<dbReference type="GeneTree" id="ENSGT01120000271914"/>
<name>A0A8C4T9D4_ERPCA</name>
<dbReference type="GO" id="GO:1903037">
    <property type="term" value="P:regulation of leukocyte cell-cell adhesion"/>
    <property type="evidence" value="ECO:0007669"/>
    <property type="project" value="UniProtKB-ARBA"/>
</dbReference>
<dbReference type="Ensembl" id="ENSECRT00000026653.1">
    <property type="protein sequence ID" value="ENSECRP00000026109.1"/>
    <property type="gene ID" value="ENSECRG00000017635.1"/>
</dbReference>
<reference evidence="9" key="1">
    <citation type="submission" date="2025-08" db="UniProtKB">
        <authorList>
            <consortium name="Ensembl"/>
        </authorList>
    </citation>
    <scope>IDENTIFICATION</scope>
</reference>
<dbReference type="InterPro" id="IPR036179">
    <property type="entry name" value="Ig-like_dom_sf"/>
</dbReference>
<dbReference type="InterPro" id="IPR003599">
    <property type="entry name" value="Ig_sub"/>
</dbReference>
<evidence type="ECO:0000256" key="6">
    <source>
        <dbReference type="ARBA" id="ARBA00023319"/>
    </source>
</evidence>
<evidence type="ECO:0000313" key="9">
    <source>
        <dbReference type="Ensembl" id="ENSECRP00000026109.1"/>
    </source>
</evidence>
<evidence type="ECO:0000256" key="4">
    <source>
        <dbReference type="ARBA" id="ARBA00023157"/>
    </source>
</evidence>
<keyword evidence="3" id="KW-0472">Membrane</keyword>
<dbReference type="CDD" id="cd00229">
    <property type="entry name" value="SGNH_hydrolase"/>
    <property type="match status" value="1"/>
</dbReference>
<dbReference type="GO" id="GO:0050852">
    <property type="term" value="P:T cell receptor signaling pathway"/>
    <property type="evidence" value="ECO:0007669"/>
    <property type="project" value="TreeGrafter"/>
</dbReference>
<keyword evidence="10" id="KW-1185">Reference proteome</keyword>
<evidence type="ECO:0000256" key="2">
    <source>
        <dbReference type="ARBA" id="ARBA00022729"/>
    </source>
</evidence>
<dbReference type="PANTHER" id="PTHR24100">
    <property type="entry name" value="BUTYROPHILIN"/>
    <property type="match status" value="1"/>
</dbReference>
<evidence type="ECO:0000256" key="7">
    <source>
        <dbReference type="SAM" id="SignalP"/>
    </source>
</evidence>